<dbReference type="PRINTS" id="PR00080">
    <property type="entry name" value="SDRFAMILY"/>
</dbReference>
<dbReference type="STRING" id="335973.SAMN04488693_103135"/>
<dbReference type="InterPro" id="IPR036291">
    <property type="entry name" value="NAD(P)-bd_dom_sf"/>
</dbReference>
<dbReference type="PANTHER" id="PTHR43157:SF31">
    <property type="entry name" value="PHOSPHATIDYLINOSITOL-GLYCAN BIOSYNTHESIS CLASS F PROTEIN"/>
    <property type="match status" value="1"/>
</dbReference>
<dbReference type="NCBIfam" id="NF004513">
    <property type="entry name" value="PRK05854.1"/>
    <property type="match status" value="1"/>
</dbReference>
<dbReference type="EMBL" id="FNDT01000003">
    <property type="protein sequence ID" value="SDH83721.1"/>
    <property type="molecule type" value="Genomic_DNA"/>
</dbReference>
<protein>
    <submittedName>
        <fullName evidence="3">NAD(P)-dependent dehydrogenase, short-chain alcohol dehydrogenase family</fullName>
    </submittedName>
</protein>
<dbReference type="Proteomes" id="UP000199258">
    <property type="component" value="Unassembled WGS sequence"/>
</dbReference>
<reference evidence="3 4" key="1">
    <citation type="submission" date="2016-10" db="EMBL/GenBank/DDBJ databases">
        <authorList>
            <person name="de Groot N.N."/>
        </authorList>
    </citation>
    <scope>NUCLEOTIDE SEQUENCE [LARGE SCALE GENOMIC DNA]</scope>
    <source>
        <strain evidence="3 4">NP_1H</strain>
    </source>
</reference>
<evidence type="ECO:0000313" key="4">
    <source>
        <dbReference type="Proteomes" id="UP000199258"/>
    </source>
</evidence>
<dbReference type="Gene3D" id="3.40.50.720">
    <property type="entry name" value="NAD(P)-binding Rossmann-like Domain"/>
    <property type="match status" value="1"/>
</dbReference>
<proteinExistence type="inferred from homology"/>
<dbReference type="Pfam" id="PF00106">
    <property type="entry name" value="adh_short"/>
    <property type="match status" value="1"/>
</dbReference>
<keyword evidence="1" id="KW-0560">Oxidoreductase</keyword>
<sequence length="308" mass="32511">MNRSMPESSGDPRLDGKTAVVTGANSGLGLQTAIGLARRGASVVLACRSEERGAIALQRAREASGSASLTLRLLDLADLGSVRSFSREWNGPLDILVNNAGVMATPLRRTADGFEQQFGINHLGHFALTGLLLDALRRSPGARVVTVSSLAHRRGRIDFDDLNAHSRYRPWRAYNQSKLANLLFTMELDRRVRAAGWPLIAAAAHPGLSTTNLTAGMRGAAVLDLMGGFFRVMGQSDVDGAAPVLLAATGAQVHGGDYYGPNGPGETRGKPVLVAPAPSVLDEYVAAKLWSVSEELTGVTYAGLPATT</sequence>
<gene>
    <name evidence="3" type="ORF">SAMN04488693_103135</name>
</gene>
<dbReference type="GO" id="GO:0016491">
    <property type="term" value="F:oxidoreductase activity"/>
    <property type="evidence" value="ECO:0007669"/>
    <property type="project" value="UniProtKB-KW"/>
</dbReference>
<dbReference type="PANTHER" id="PTHR43157">
    <property type="entry name" value="PHOSPHATIDYLINOSITOL-GLYCAN BIOSYNTHESIS CLASS F PROTEIN-RELATED"/>
    <property type="match status" value="1"/>
</dbReference>
<organism evidence="3 4">
    <name type="scientific">Arthrobacter subterraneus</name>
    <dbReference type="NCBI Taxonomy" id="335973"/>
    <lineage>
        <taxon>Bacteria</taxon>
        <taxon>Bacillati</taxon>
        <taxon>Actinomycetota</taxon>
        <taxon>Actinomycetes</taxon>
        <taxon>Micrococcales</taxon>
        <taxon>Micrococcaceae</taxon>
        <taxon>Arthrobacter</taxon>
    </lineage>
</organism>
<evidence type="ECO:0000256" key="1">
    <source>
        <dbReference type="ARBA" id="ARBA00023002"/>
    </source>
</evidence>
<dbReference type="PRINTS" id="PR00081">
    <property type="entry name" value="GDHRDH"/>
</dbReference>
<dbReference type="AlphaFoldDB" id="A0A1G8FNR2"/>
<evidence type="ECO:0000256" key="2">
    <source>
        <dbReference type="RuleBase" id="RU000363"/>
    </source>
</evidence>
<dbReference type="InterPro" id="IPR002347">
    <property type="entry name" value="SDR_fam"/>
</dbReference>
<dbReference type="NCBIfam" id="NF004846">
    <property type="entry name" value="PRK06197.1"/>
    <property type="match status" value="1"/>
</dbReference>
<keyword evidence="4" id="KW-1185">Reference proteome</keyword>
<evidence type="ECO:0000313" key="3">
    <source>
        <dbReference type="EMBL" id="SDH83721.1"/>
    </source>
</evidence>
<comment type="similarity">
    <text evidence="2">Belongs to the short-chain dehydrogenases/reductases (SDR) family.</text>
</comment>
<accession>A0A1G8FNR2</accession>
<dbReference type="SUPFAM" id="SSF51735">
    <property type="entry name" value="NAD(P)-binding Rossmann-fold domains"/>
    <property type="match status" value="1"/>
</dbReference>
<dbReference type="CDD" id="cd05327">
    <property type="entry name" value="retinol-DH_like_SDR_c_like"/>
    <property type="match status" value="1"/>
</dbReference>
<name>A0A1G8FNR2_9MICC</name>